<dbReference type="InterPro" id="IPR017802">
    <property type="entry name" value="VWFA-rel_acidobac-type"/>
</dbReference>
<feature type="signal peptide" evidence="1">
    <location>
        <begin position="1"/>
        <end position="17"/>
    </location>
</feature>
<name>A0A7S7SMD9_PALFE</name>
<feature type="chain" id="PRO_5032569736" evidence="1">
    <location>
        <begin position="18"/>
        <end position="686"/>
    </location>
</feature>
<gene>
    <name evidence="2" type="ORF">IRI77_03250</name>
</gene>
<dbReference type="RefSeq" id="WP_194450653.1">
    <property type="nucleotide sequence ID" value="NZ_CP063849.1"/>
</dbReference>
<accession>A0A7S7SMD9</accession>
<protein>
    <submittedName>
        <fullName evidence="2">VWA domain-containing protein</fullName>
    </submittedName>
</protein>
<dbReference type="Proteomes" id="UP000593892">
    <property type="component" value="Chromosome"/>
</dbReference>
<evidence type="ECO:0000313" key="2">
    <source>
        <dbReference type="EMBL" id="QOY88990.1"/>
    </source>
</evidence>
<reference evidence="2 3" key="1">
    <citation type="submission" date="2020-10" db="EMBL/GenBank/DDBJ databases">
        <title>Complete genome sequence of Paludibaculum fermentans P105T, a facultatively anaerobic acidobacterium capable of dissimilatory Fe(III) reduction.</title>
        <authorList>
            <person name="Dedysh S.N."/>
            <person name="Beletsky A.V."/>
            <person name="Kulichevskaya I.S."/>
            <person name="Mardanov A.V."/>
            <person name="Ravin N.V."/>
        </authorList>
    </citation>
    <scope>NUCLEOTIDE SEQUENCE [LARGE SCALE GENOMIC DNA]</scope>
    <source>
        <strain evidence="2 3">P105</strain>
    </source>
</reference>
<evidence type="ECO:0000313" key="3">
    <source>
        <dbReference type="Proteomes" id="UP000593892"/>
    </source>
</evidence>
<keyword evidence="1" id="KW-0732">Signal</keyword>
<sequence length="686" mass="74833">MLRPLILALLIVSASSAQPPVDETPTFRTSTQLVVETVTVRDGKGRSIENLTAKDFTVLEDGKPQRIAFAEYQKLPEEGQGEPAELSVRASVVPRLTRTQIAAERPGEVRYRDRRLLVLYFDTTAMPAPDQIRALQAAQRFVRTKMTSSDLLAVMMYSGGAVQVLEDFTADRDHLLTTLQTLIVGEEEWAVAAQPGASDTGAAFGQDDSEFNLFNTDRQLSALQTAAAMLGRLSEKKALIYFASGLRLNGVDNQAQLRATLNAAIRAGVSFWPVDARGLAAQAPLGDAAHGSPGGIGVYSGTTAAAITSSFEGSQDTLYALAADTGGKALLDYNDLTRGITEAQSAGSSYYLIGYYTSNEALDGRFRRVKITLNGGLQASLDYRKGYYAGKQFGRFTAADKERQLEDALLLGDPITELTIAMEVNYFQLNRAEYFVPIAVKIPGSELALAKRRGAEHTAIDFIGEIKEGSTTVANVRDKVDIKLSGATATELSRRAIAYDTGFTLLPGQYTLKFLARDAETGRIGTYLTTFVIPNLNKEDVRLPISSVVLSNQSVPLEEALYSVGKSAAQTFSPLVQGGEKLIPSVTRVFSRSREMFVYLQAYQQGASEPQPVMAFVTFYRGPSKVFETPLMRASEGLNNRLNTIPLKLRFAIDRLEPGEYTCQTTVLHPDGRKAAFWRTQVMVIP</sequence>
<evidence type="ECO:0000256" key="1">
    <source>
        <dbReference type="SAM" id="SignalP"/>
    </source>
</evidence>
<keyword evidence="3" id="KW-1185">Reference proteome</keyword>
<dbReference type="AlphaFoldDB" id="A0A7S7SMD9"/>
<organism evidence="2 3">
    <name type="scientific">Paludibaculum fermentans</name>
    <dbReference type="NCBI Taxonomy" id="1473598"/>
    <lineage>
        <taxon>Bacteria</taxon>
        <taxon>Pseudomonadati</taxon>
        <taxon>Acidobacteriota</taxon>
        <taxon>Terriglobia</taxon>
        <taxon>Bryobacterales</taxon>
        <taxon>Bryobacteraceae</taxon>
        <taxon>Paludibaculum</taxon>
    </lineage>
</organism>
<dbReference type="EMBL" id="CP063849">
    <property type="protein sequence ID" value="QOY88990.1"/>
    <property type="molecule type" value="Genomic_DNA"/>
</dbReference>
<dbReference type="NCBIfam" id="TIGR03436">
    <property type="entry name" value="acidobact_VWFA"/>
    <property type="match status" value="1"/>
</dbReference>
<dbReference type="KEGG" id="pfer:IRI77_03250"/>
<proteinExistence type="predicted"/>